<keyword evidence="1" id="KW-0472">Membrane</keyword>
<name>A0ABQ3HTQ3_9SPHI</name>
<gene>
    <name evidence="2" type="ORF">GCM10017764_16010</name>
</gene>
<comment type="caution">
    <text evidence="2">The sequence shown here is derived from an EMBL/GenBank/DDBJ whole genome shotgun (WGS) entry which is preliminary data.</text>
</comment>
<evidence type="ECO:0000313" key="3">
    <source>
        <dbReference type="Proteomes" id="UP000620550"/>
    </source>
</evidence>
<keyword evidence="1" id="KW-1133">Transmembrane helix</keyword>
<dbReference type="EMBL" id="BNAF01000005">
    <property type="protein sequence ID" value="GHE33622.1"/>
    <property type="molecule type" value="Genomic_DNA"/>
</dbReference>
<evidence type="ECO:0008006" key="4">
    <source>
        <dbReference type="Google" id="ProtNLM"/>
    </source>
</evidence>
<proteinExistence type="predicted"/>
<accession>A0ABQ3HTQ3</accession>
<dbReference type="Proteomes" id="UP000620550">
    <property type="component" value="Unassembled WGS sequence"/>
</dbReference>
<feature type="transmembrane region" description="Helical" evidence="1">
    <location>
        <begin position="7"/>
        <end position="29"/>
    </location>
</feature>
<protein>
    <recommendedName>
        <fullName evidence="4">Proteinase inhibitor I42 chagasin domain-containing protein</fullName>
    </recommendedName>
</protein>
<sequence>MGSIAERIFVVLVMRKVIMVFFVFTMLYGCVSRRPIPPSDAKRQDSTTLVLKEGQTVFLEREQVNLTFNRVVEDSRCPEGVNCVWAGIGAVELTAMGTYTRPQTFILATEKNAKKNYEPSAVFNGYTYRLNALMPYPTQEKSSKRETYSVEISVN</sequence>
<keyword evidence="1" id="KW-0812">Transmembrane</keyword>
<dbReference type="PROSITE" id="PS51257">
    <property type="entry name" value="PROKAR_LIPOPROTEIN"/>
    <property type="match status" value="1"/>
</dbReference>
<reference evidence="3" key="1">
    <citation type="journal article" date="2019" name="Int. J. Syst. Evol. Microbiol.">
        <title>The Global Catalogue of Microorganisms (GCM) 10K type strain sequencing project: providing services to taxonomists for standard genome sequencing and annotation.</title>
        <authorList>
            <consortium name="The Broad Institute Genomics Platform"/>
            <consortium name="The Broad Institute Genome Sequencing Center for Infectious Disease"/>
            <person name="Wu L."/>
            <person name="Ma J."/>
        </authorList>
    </citation>
    <scope>NUCLEOTIDE SEQUENCE [LARGE SCALE GENOMIC DNA]</scope>
    <source>
        <strain evidence="3">CGMCC 1.12966</strain>
    </source>
</reference>
<dbReference type="RefSeq" id="WP_189626125.1">
    <property type="nucleotide sequence ID" value="NZ_BNAF01000005.1"/>
</dbReference>
<evidence type="ECO:0000256" key="1">
    <source>
        <dbReference type="SAM" id="Phobius"/>
    </source>
</evidence>
<organism evidence="2 3">
    <name type="scientific">Sphingobacterium griseoflavum</name>
    <dbReference type="NCBI Taxonomy" id="1474952"/>
    <lineage>
        <taxon>Bacteria</taxon>
        <taxon>Pseudomonadati</taxon>
        <taxon>Bacteroidota</taxon>
        <taxon>Sphingobacteriia</taxon>
        <taxon>Sphingobacteriales</taxon>
        <taxon>Sphingobacteriaceae</taxon>
        <taxon>Sphingobacterium</taxon>
    </lineage>
</organism>
<evidence type="ECO:0000313" key="2">
    <source>
        <dbReference type="EMBL" id="GHE33622.1"/>
    </source>
</evidence>
<keyword evidence="3" id="KW-1185">Reference proteome</keyword>